<comment type="caution">
    <text evidence="1">The sequence shown here is derived from an EMBL/GenBank/DDBJ whole genome shotgun (WGS) entry which is preliminary data.</text>
</comment>
<gene>
    <name evidence="1" type="ORF">Selli1_34200</name>
</gene>
<reference evidence="1 2" key="1">
    <citation type="journal article" date="2023" name="Int. J. Syst. Evol. Microbiol.">
        <title>Sellimonas catena sp. nov., isolated from human faeces.</title>
        <authorList>
            <person name="Hisatomi A."/>
            <person name="Ohkuma M."/>
            <person name="Sakamoto M."/>
        </authorList>
    </citation>
    <scope>NUCLEOTIDE SEQUENCE [LARGE SCALE GENOMIC DNA]</scope>
    <source>
        <strain evidence="1 2">12EGH17</strain>
    </source>
</reference>
<evidence type="ECO:0000313" key="1">
    <source>
        <dbReference type="EMBL" id="GLG06246.1"/>
    </source>
</evidence>
<proteinExistence type="predicted"/>
<evidence type="ECO:0000313" key="2">
    <source>
        <dbReference type="Proteomes" id="UP001145145"/>
    </source>
</evidence>
<accession>A0A9W6C6U3</accession>
<dbReference type="Proteomes" id="UP001145145">
    <property type="component" value="Unassembled WGS sequence"/>
</dbReference>
<protein>
    <submittedName>
        <fullName evidence="1">Uncharacterized protein</fullName>
    </submittedName>
</protein>
<organism evidence="1 2">
    <name type="scientific">Sellimonas catena</name>
    <dbReference type="NCBI Taxonomy" id="2994035"/>
    <lineage>
        <taxon>Bacteria</taxon>
        <taxon>Bacillati</taxon>
        <taxon>Bacillota</taxon>
        <taxon>Clostridia</taxon>
        <taxon>Lachnospirales</taxon>
        <taxon>Lachnospiraceae</taxon>
        <taxon>Sellimonas</taxon>
    </lineage>
</organism>
<keyword evidence="2" id="KW-1185">Reference proteome</keyword>
<dbReference type="EMBL" id="BSBO01000057">
    <property type="protein sequence ID" value="GLG06246.1"/>
    <property type="molecule type" value="Genomic_DNA"/>
</dbReference>
<dbReference type="Pfam" id="PF18941">
    <property type="entry name" value="DUF5688"/>
    <property type="match status" value="1"/>
</dbReference>
<sequence>MNNTKFLLSLSASGEVTYHQPTSKQEILRHITPVLLPKPIIPKEVVKKCLPGLDDIAVCFTYPTPESKYTAVTHSLCIAHGVTTEELMNALDNTPIKYSLNTLDEMLGFPNSGLPMYVLTNKDVKYGAGSIVLPTVRQEIFNLFHGNAFYVLPSSIHEVIILPSDRITMSEEDLINMVRSINRSQVAVPDRLSDHVYKVNADLSFSTIHPPIKVEPHHTQANFIVPNSKHDIAKAFLQGLDVKFETSQDGPDDCCFALYDLTEQTYTAAHTFLLKECGGVLFPD</sequence>
<name>A0A9W6C6U3_9FIRM</name>
<dbReference type="AlphaFoldDB" id="A0A9W6C6U3"/>
<dbReference type="InterPro" id="IPR043743">
    <property type="entry name" value="DUF5688"/>
</dbReference>
<dbReference type="RefSeq" id="WP_281874293.1">
    <property type="nucleotide sequence ID" value="NZ_BSBO01000057.1"/>
</dbReference>